<dbReference type="RefSeq" id="XP_009019792.1">
    <property type="nucleotide sequence ID" value="XM_009021544.1"/>
</dbReference>
<keyword evidence="9" id="KW-1185">Reference proteome</keyword>
<proteinExistence type="inferred from homology"/>
<dbReference type="CDD" id="cd10430">
    <property type="entry name" value="BI-1"/>
    <property type="match status" value="1"/>
</dbReference>
<evidence type="ECO:0000313" key="9">
    <source>
        <dbReference type="Proteomes" id="UP000015101"/>
    </source>
</evidence>
<dbReference type="PANTHER" id="PTHR23291:SF32">
    <property type="entry name" value="BAX INHIBITOR 1"/>
    <property type="match status" value="1"/>
</dbReference>
<protein>
    <recommendedName>
        <fullName evidence="10">Bax inhibitor 1</fullName>
    </recommendedName>
</protein>
<feature type="transmembrane region" description="Helical" evidence="6">
    <location>
        <begin position="83"/>
        <end position="105"/>
    </location>
</feature>
<comment type="subcellular location">
    <subcellularLocation>
        <location evidence="1">Membrane</location>
        <topology evidence="1">Multi-pass membrane protein</topology>
    </subcellularLocation>
</comment>
<dbReference type="GeneID" id="20209932"/>
<dbReference type="GO" id="GO:0034620">
    <property type="term" value="P:cellular response to unfolded protein"/>
    <property type="evidence" value="ECO:0000318"/>
    <property type="project" value="GO_Central"/>
</dbReference>
<dbReference type="InterPro" id="IPR006214">
    <property type="entry name" value="Bax_inhibitor_1-related"/>
</dbReference>
<dbReference type="OMA" id="SRDFIMH"/>
<dbReference type="KEGG" id="hro:HELRODRAFT_184986"/>
<dbReference type="GO" id="GO:0060698">
    <property type="term" value="F:endoribonuclease inhibitor activity"/>
    <property type="evidence" value="ECO:0000318"/>
    <property type="project" value="GO_Central"/>
</dbReference>
<feature type="transmembrane region" description="Helical" evidence="6">
    <location>
        <begin position="51"/>
        <end position="71"/>
    </location>
</feature>
<dbReference type="GO" id="GO:2001234">
    <property type="term" value="P:negative regulation of apoptotic signaling pathway"/>
    <property type="evidence" value="ECO:0000318"/>
    <property type="project" value="GO_Central"/>
</dbReference>
<organism evidence="8 9">
    <name type="scientific">Helobdella robusta</name>
    <name type="common">Californian leech</name>
    <dbReference type="NCBI Taxonomy" id="6412"/>
    <lineage>
        <taxon>Eukaryota</taxon>
        <taxon>Metazoa</taxon>
        <taxon>Spiralia</taxon>
        <taxon>Lophotrochozoa</taxon>
        <taxon>Annelida</taxon>
        <taxon>Clitellata</taxon>
        <taxon>Hirudinea</taxon>
        <taxon>Rhynchobdellida</taxon>
        <taxon>Glossiphoniidae</taxon>
        <taxon>Helobdella</taxon>
    </lineage>
</organism>
<dbReference type="Proteomes" id="UP000015101">
    <property type="component" value="Unassembled WGS sequence"/>
</dbReference>
<accession>T1FM83</accession>
<evidence type="ECO:0000256" key="2">
    <source>
        <dbReference type="ARBA" id="ARBA00010350"/>
    </source>
</evidence>
<evidence type="ECO:0000256" key="6">
    <source>
        <dbReference type="RuleBase" id="RU004379"/>
    </source>
</evidence>
<dbReference type="GO" id="GO:0005789">
    <property type="term" value="C:endoplasmic reticulum membrane"/>
    <property type="evidence" value="ECO:0000318"/>
    <property type="project" value="GO_Central"/>
</dbReference>
<reference evidence="8" key="3">
    <citation type="submission" date="2015-06" db="UniProtKB">
        <authorList>
            <consortium name="EnsemblMetazoa"/>
        </authorList>
    </citation>
    <scope>IDENTIFICATION</scope>
</reference>
<dbReference type="eggNOG" id="KOG1629">
    <property type="taxonomic scope" value="Eukaryota"/>
</dbReference>
<feature type="transmembrane region" description="Helical" evidence="6">
    <location>
        <begin position="28"/>
        <end position="45"/>
    </location>
</feature>
<feature type="transmembrane region" description="Helical" evidence="6">
    <location>
        <begin position="166"/>
        <end position="185"/>
    </location>
</feature>
<evidence type="ECO:0000256" key="3">
    <source>
        <dbReference type="ARBA" id="ARBA00022692"/>
    </source>
</evidence>
<sequence length="239" mass="26756">MSSSIKNFMESFRFGHLEKPVKDHLKNVYGAMGICLFVCAFGAYVHMFTDLWGAGFITSLATLGLLLGLISMPPTESNMTTRFAMLNGIAFLSGVSLGPLLEMVVKLNPQIITTAFMGTSLVFICFSISALICNDRRYLALAGTLMSGLTVIVLLGLLNIFIGSELIFRIEIYLGLAIMCGFVLFDTQMIVEKCRQGDFDYVHHCLDLFLDFVNIFRYLLIILSNKEANNNRRRRRSDD</sequence>
<dbReference type="GO" id="GO:0005262">
    <property type="term" value="F:calcium channel activity"/>
    <property type="evidence" value="ECO:0000318"/>
    <property type="project" value="GO_Central"/>
</dbReference>
<dbReference type="EMBL" id="KB096742">
    <property type="protein sequence ID" value="ESO02384.1"/>
    <property type="molecule type" value="Genomic_DNA"/>
</dbReference>
<dbReference type="Pfam" id="PF01027">
    <property type="entry name" value="Bax1-I"/>
    <property type="match status" value="1"/>
</dbReference>
<evidence type="ECO:0000313" key="8">
    <source>
        <dbReference type="EnsemblMetazoa" id="HelroP184986"/>
    </source>
</evidence>
<dbReference type="OrthoDB" id="1277691at2759"/>
<keyword evidence="3 6" id="KW-0812">Transmembrane</keyword>
<dbReference type="AlphaFoldDB" id="T1FM83"/>
<dbReference type="STRING" id="6412.T1FM83"/>
<dbReference type="CTD" id="20209932"/>
<dbReference type="InParanoid" id="T1FM83"/>
<dbReference type="EnsemblMetazoa" id="HelroT184986">
    <property type="protein sequence ID" value="HelroP184986"/>
    <property type="gene ID" value="HelroG184986"/>
</dbReference>
<feature type="transmembrane region" description="Helical" evidence="6">
    <location>
        <begin position="111"/>
        <end position="132"/>
    </location>
</feature>
<evidence type="ECO:0000256" key="5">
    <source>
        <dbReference type="ARBA" id="ARBA00023136"/>
    </source>
</evidence>
<keyword evidence="5 6" id="KW-0472">Membrane</keyword>
<evidence type="ECO:0000256" key="1">
    <source>
        <dbReference type="ARBA" id="ARBA00004141"/>
    </source>
</evidence>
<dbReference type="HOGENOM" id="CLU_061277_0_0_1"/>
<reference evidence="7 9" key="2">
    <citation type="journal article" date="2013" name="Nature">
        <title>Insights into bilaterian evolution from three spiralian genomes.</title>
        <authorList>
            <person name="Simakov O."/>
            <person name="Marletaz F."/>
            <person name="Cho S.J."/>
            <person name="Edsinger-Gonzales E."/>
            <person name="Havlak P."/>
            <person name="Hellsten U."/>
            <person name="Kuo D.H."/>
            <person name="Larsson T."/>
            <person name="Lv J."/>
            <person name="Arendt D."/>
            <person name="Savage R."/>
            <person name="Osoegawa K."/>
            <person name="de Jong P."/>
            <person name="Grimwood J."/>
            <person name="Chapman J.A."/>
            <person name="Shapiro H."/>
            <person name="Aerts A."/>
            <person name="Otillar R.P."/>
            <person name="Terry A.Y."/>
            <person name="Boore J.L."/>
            <person name="Grigoriev I.V."/>
            <person name="Lindberg D.R."/>
            <person name="Seaver E.C."/>
            <person name="Weisblat D.A."/>
            <person name="Putnam N.H."/>
            <person name="Rokhsar D.S."/>
        </authorList>
    </citation>
    <scope>NUCLEOTIDE SEQUENCE</scope>
</reference>
<name>T1FM83_HELRO</name>
<dbReference type="EMBL" id="AMQM01000865">
    <property type="status" value="NOT_ANNOTATED_CDS"/>
    <property type="molecule type" value="Genomic_DNA"/>
</dbReference>
<evidence type="ECO:0000313" key="7">
    <source>
        <dbReference type="EMBL" id="ESO02384.1"/>
    </source>
</evidence>
<evidence type="ECO:0000256" key="4">
    <source>
        <dbReference type="ARBA" id="ARBA00022989"/>
    </source>
</evidence>
<gene>
    <name evidence="8" type="primary">20209932</name>
    <name evidence="7" type="ORF">HELRODRAFT_184986</name>
</gene>
<feature type="transmembrane region" description="Helical" evidence="6">
    <location>
        <begin position="139"/>
        <end position="160"/>
    </location>
</feature>
<dbReference type="FunCoup" id="T1FM83">
    <property type="interactions" value="139"/>
</dbReference>
<dbReference type="PANTHER" id="PTHR23291">
    <property type="entry name" value="BAX INHIBITOR-RELATED"/>
    <property type="match status" value="1"/>
</dbReference>
<comment type="similarity">
    <text evidence="2 6">Belongs to the BI1 family.</text>
</comment>
<keyword evidence="4 6" id="KW-1133">Transmembrane helix</keyword>
<reference evidence="9" key="1">
    <citation type="submission" date="2012-12" db="EMBL/GenBank/DDBJ databases">
        <authorList>
            <person name="Hellsten U."/>
            <person name="Grimwood J."/>
            <person name="Chapman J.A."/>
            <person name="Shapiro H."/>
            <person name="Aerts A."/>
            <person name="Otillar R.P."/>
            <person name="Terry A.Y."/>
            <person name="Boore J.L."/>
            <person name="Simakov O."/>
            <person name="Marletaz F."/>
            <person name="Cho S.-J."/>
            <person name="Edsinger-Gonzales E."/>
            <person name="Havlak P."/>
            <person name="Kuo D.-H."/>
            <person name="Larsson T."/>
            <person name="Lv J."/>
            <person name="Arendt D."/>
            <person name="Savage R."/>
            <person name="Osoegawa K."/>
            <person name="de Jong P."/>
            <person name="Lindberg D.R."/>
            <person name="Seaver E.C."/>
            <person name="Weisblat D.A."/>
            <person name="Putnam N.H."/>
            <person name="Grigoriev I.V."/>
            <person name="Rokhsar D.S."/>
        </authorList>
    </citation>
    <scope>NUCLEOTIDE SEQUENCE</scope>
</reference>
<evidence type="ECO:0008006" key="10">
    <source>
        <dbReference type="Google" id="ProtNLM"/>
    </source>
</evidence>